<dbReference type="RefSeq" id="WP_343889148.1">
    <property type="nucleotide sequence ID" value="NZ_BAAAEH010000017.1"/>
</dbReference>
<reference evidence="1 2" key="1">
    <citation type="submission" date="2024-05" db="EMBL/GenBank/DDBJ databases">
        <authorList>
            <person name="Liu Q."/>
            <person name="Xin Y.-H."/>
        </authorList>
    </citation>
    <scope>NUCLEOTIDE SEQUENCE [LARGE SCALE GENOMIC DNA]</scope>
    <source>
        <strain evidence="1 2">CGMCC 1.10181</strain>
    </source>
</reference>
<name>A0ABU9YB37_9SPHN</name>
<comment type="caution">
    <text evidence="1">The sequence shown here is derived from an EMBL/GenBank/DDBJ whole genome shotgun (WGS) entry which is preliminary data.</text>
</comment>
<sequence>MQRAGKREALPHLCCLVRRDWDVDPLVEHRIVHACLDPEMQNAFEMVVSRTFSSAEWSESSTVSETEIAP</sequence>
<dbReference type="EMBL" id="JBDIME010000035">
    <property type="protein sequence ID" value="MEN2792932.1"/>
    <property type="molecule type" value="Genomic_DNA"/>
</dbReference>
<dbReference type="Proteomes" id="UP001419910">
    <property type="component" value="Unassembled WGS sequence"/>
</dbReference>
<accession>A0ABU9YB37</accession>
<organism evidence="1 2">
    <name type="scientific">Sphingomonas oligophenolica</name>
    <dbReference type="NCBI Taxonomy" id="301154"/>
    <lineage>
        <taxon>Bacteria</taxon>
        <taxon>Pseudomonadati</taxon>
        <taxon>Pseudomonadota</taxon>
        <taxon>Alphaproteobacteria</taxon>
        <taxon>Sphingomonadales</taxon>
        <taxon>Sphingomonadaceae</taxon>
        <taxon>Sphingomonas</taxon>
    </lineage>
</organism>
<evidence type="ECO:0000313" key="1">
    <source>
        <dbReference type="EMBL" id="MEN2792932.1"/>
    </source>
</evidence>
<proteinExistence type="predicted"/>
<protein>
    <submittedName>
        <fullName evidence="1">Uncharacterized protein</fullName>
    </submittedName>
</protein>
<keyword evidence="2" id="KW-1185">Reference proteome</keyword>
<gene>
    <name evidence="1" type="ORF">ABC974_25110</name>
</gene>
<evidence type="ECO:0000313" key="2">
    <source>
        <dbReference type="Proteomes" id="UP001419910"/>
    </source>
</evidence>